<comment type="similarity">
    <text evidence="1">Belongs to the complex I NDUFA9 subunit family.</text>
</comment>
<keyword evidence="8" id="KW-1185">Reference proteome</keyword>
<evidence type="ECO:0000256" key="4">
    <source>
        <dbReference type="ARBA" id="ARBA00043145"/>
    </source>
</evidence>
<dbReference type="InterPro" id="IPR001509">
    <property type="entry name" value="Epimerase_deHydtase"/>
</dbReference>
<dbReference type="CDD" id="cd05271">
    <property type="entry name" value="NDUFA9_like_SDR_a"/>
    <property type="match status" value="1"/>
</dbReference>
<sequence>MAAVIFNRAPILKKQTGIIGIAFVRVHNYSTEDKAYNLSQLKRGTGGRSSFSGIVATVFGASGFVGRYVCNRLGKIGSQIIVPYRGDPFDVRYLKVAGDLGQVLFTHFNLKDEESIEKAMKYSNVVINLIGRDYETKQYKFNDVHVAGAARLAKIAKRVGVERFIHFSALNASHDLKPVILKKPSGFYRSKIEGEEAVLKEFPAATIFRPADIYGQEDRFLRYYSQSWRRQFGAIPLWKRGMATIKQPVYVGDVAAAVIAALKDPDSAGKIYQAVGPKKYYLHDIVDYLFKVMRKADPKRGYAIYDMRLDPIFQLKVTLTNLVSPSFPIANLHWDKVEIEYTSDYVERGVPTLEDLGIKVSALENHAPWQLKPFTYGLYHGHAADEPYPQPPPPKAIA</sequence>
<dbReference type="PANTHER" id="PTHR12126:SF11">
    <property type="entry name" value="NADH DEHYDROGENASE [UBIQUINONE] 1 ALPHA SUBCOMPLEX SUBUNIT 9, MITOCHONDRIAL"/>
    <property type="match status" value="1"/>
</dbReference>
<evidence type="ECO:0000259" key="6">
    <source>
        <dbReference type="Pfam" id="PF01370"/>
    </source>
</evidence>
<dbReference type="SUPFAM" id="SSF51735">
    <property type="entry name" value="NAD(P)-binding Rossmann-fold domains"/>
    <property type="match status" value="1"/>
</dbReference>
<dbReference type="Gene3D" id="3.40.50.720">
    <property type="entry name" value="NAD(P)-binding Rossmann-like Domain"/>
    <property type="match status" value="1"/>
</dbReference>
<dbReference type="OrthoDB" id="275457at2759"/>
<evidence type="ECO:0000256" key="3">
    <source>
        <dbReference type="ARBA" id="ARBA00042000"/>
    </source>
</evidence>
<dbReference type="GO" id="GO:0005739">
    <property type="term" value="C:mitochondrion"/>
    <property type="evidence" value="ECO:0007669"/>
    <property type="project" value="TreeGrafter"/>
</dbReference>
<dbReference type="EMBL" id="LJIG01009927">
    <property type="protein sequence ID" value="KRT82102.1"/>
    <property type="molecule type" value="Genomic_DNA"/>
</dbReference>
<proteinExistence type="inferred from homology"/>
<name>A0A0T6B499_9SCAR</name>
<comment type="caution">
    <text evidence="7">The sequence shown here is derived from an EMBL/GenBank/DDBJ whole genome shotgun (WGS) entry which is preliminary data.</text>
</comment>
<dbReference type="InterPro" id="IPR036291">
    <property type="entry name" value="NAD(P)-bd_dom_sf"/>
</dbReference>
<evidence type="ECO:0000313" key="7">
    <source>
        <dbReference type="EMBL" id="KRT82102.1"/>
    </source>
</evidence>
<dbReference type="Proteomes" id="UP000051574">
    <property type="component" value="Unassembled WGS sequence"/>
</dbReference>
<protein>
    <recommendedName>
        <fullName evidence="2">NADH dehydrogenase [ubiquinone] 1 alpha subcomplex subunit 9, mitochondrial</fullName>
    </recommendedName>
    <alternativeName>
        <fullName evidence="4">Complex I-39kD</fullName>
    </alternativeName>
    <alternativeName>
        <fullName evidence="3">NADH-ubiquinone oxidoreductase 39 kDa subunit</fullName>
    </alternativeName>
</protein>
<gene>
    <name evidence="7" type="ORF">AMK59_4677</name>
</gene>
<comment type="subunit">
    <text evidence="5">Complex I is composed of 45 different subunits. This a component of the hydrophobic protein fraction. Interacts with BLOC1S1. Interacts with SLC2A4. Interacts with CLOCK. Interacts with RAB5IF.</text>
</comment>
<dbReference type="GO" id="GO:0044877">
    <property type="term" value="F:protein-containing complex binding"/>
    <property type="evidence" value="ECO:0007669"/>
    <property type="project" value="TreeGrafter"/>
</dbReference>
<reference evidence="7 8" key="1">
    <citation type="submission" date="2015-09" db="EMBL/GenBank/DDBJ databases">
        <title>Draft genome of the scarab beetle Oryctes borbonicus.</title>
        <authorList>
            <person name="Meyer J.M."/>
            <person name="Markov G.V."/>
            <person name="Baskaran P."/>
            <person name="Herrmann M."/>
            <person name="Sommer R.J."/>
            <person name="Roedelsperger C."/>
        </authorList>
    </citation>
    <scope>NUCLEOTIDE SEQUENCE [LARGE SCALE GENOMIC DNA]</scope>
    <source>
        <strain evidence="7">OB123</strain>
        <tissue evidence="7">Whole animal</tissue>
    </source>
</reference>
<dbReference type="PANTHER" id="PTHR12126">
    <property type="entry name" value="NADH-UBIQUINONE OXIDOREDUCTASE 39 KDA SUBUNIT-RELATED"/>
    <property type="match status" value="1"/>
</dbReference>
<organism evidence="7 8">
    <name type="scientific">Oryctes borbonicus</name>
    <dbReference type="NCBI Taxonomy" id="1629725"/>
    <lineage>
        <taxon>Eukaryota</taxon>
        <taxon>Metazoa</taxon>
        <taxon>Ecdysozoa</taxon>
        <taxon>Arthropoda</taxon>
        <taxon>Hexapoda</taxon>
        <taxon>Insecta</taxon>
        <taxon>Pterygota</taxon>
        <taxon>Neoptera</taxon>
        <taxon>Endopterygota</taxon>
        <taxon>Coleoptera</taxon>
        <taxon>Polyphaga</taxon>
        <taxon>Scarabaeiformia</taxon>
        <taxon>Scarabaeidae</taxon>
        <taxon>Dynastinae</taxon>
        <taxon>Oryctes</taxon>
    </lineage>
</organism>
<dbReference type="AlphaFoldDB" id="A0A0T6B499"/>
<dbReference type="Pfam" id="PF01370">
    <property type="entry name" value="Epimerase"/>
    <property type="match status" value="1"/>
</dbReference>
<evidence type="ECO:0000256" key="1">
    <source>
        <dbReference type="ARBA" id="ARBA00038501"/>
    </source>
</evidence>
<dbReference type="InterPro" id="IPR051207">
    <property type="entry name" value="ComplexI_NDUFA9_subunit"/>
</dbReference>
<accession>A0A0T6B499</accession>
<evidence type="ECO:0000313" key="8">
    <source>
        <dbReference type="Proteomes" id="UP000051574"/>
    </source>
</evidence>
<feature type="domain" description="NAD-dependent epimerase/dehydratase" evidence="6">
    <location>
        <begin position="57"/>
        <end position="272"/>
    </location>
</feature>
<evidence type="ECO:0000256" key="5">
    <source>
        <dbReference type="ARBA" id="ARBA00046455"/>
    </source>
</evidence>
<evidence type="ECO:0000256" key="2">
    <source>
        <dbReference type="ARBA" id="ARBA00040720"/>
    </source>
</evidence>